<evidence type="ECO:0000313" key="3">
    <source>
        <dbReference type="EMBL" id="GAG94158.1"/>
    </source>
</evidence>
<dbReference type="PANTHER" id="PTHR43364">
    <property type="entry name" value="NADH-SPECIFIC METHYLGLYOXAL REDUCTASE-RELATED"/>
    <property type="match status" value="1"/>
</dbReference>
<dbReference type="PANTHER" id="PTHR43364:SF4">
    <property type="entry name" value="NAD(P)-LINKED OXIDOREDUCTASE SUPERFAMILY PROTEIN"/>
    <property type="match status" value="1"/>
</dbReference>
<feature type="non-terminal residue" evidence="3">
    <location>
        <position position="1"/>
    </location>
</feature>
<feature type="domain" description="NADP-dependent oxidoreductase" evidence="2">
    <location>
        <begin position="9"/>
        <end position="258"/>
    </location>
</feature>
<reference evidence="3" key="1">
    <citation type="journal article" date="2014" name="Front. Microbiol.">
        <title>High frequency of phylogenetically diverse reductive dehalogenase-homologous genes in deep subseafloor sedimentary metagenomes.</title>
        <authorList>
            <person name="Kawai M."/>
            <person name="Futagami T."/>
            <person name="Toyoda A."/>
            <person name="Takaki Y."/>
            <person name="Nishi S."/>
            <person name="Hori S."/>
            <person name="Arai W."/>
            <person name="Tsubouchi T."/>
            <person name="Morono Y."/>
            <person name="Uchiyama I."/>
            <person name="Ito T."/>
            <person name="Fujiyama A."/>
            <person name="Inagaki F."/>
            <person name="Takami H."/>
        </authorList>
    </citation>
    <scope>NUCLEOTIDE SEQUENCE</scope>
    <source>
        <strain evidence="3">Expedition CK06-06</strain>
    </source>
</reference>
<gene>
    <name evidence="3" type="ORF">S01H4_44811</name>
</gene>
<dbReference type="Pfam" id="PF00248">
    <property type="entry name" value="Aldo_ket_red"/>
    <property type="match status" value="1"/>
</dbReference>
<dbReference type="Gene3D" id="3.20.20.100">
    <property type="entry name" value="NADP-dependent oxidoreductase domain"/>
    <property type="match status" value="1"/>
</dbReference>
<dbReference type="InterPro" id="IPR023210">
    <property type="entry name" value="NADP_OxRdtase_dom"/>
</dbReference>
<dbReference type="InterPro" id="IPR036812">
    <property type="entry name" value="NAD(P)_OxRdtase_dom_sf"/>
</dbReference>
<organism evidence="3">
    <name type="scientific">marine sediment metagenome</name>
    <dbReference type="NCBI Taxonomy" id="412755"/>
    <lineage>
        <taxon>unclassified sequences</taxon>
        <taxon>metagenomes</taxon>
        <taxon>ecological metagenomes</taxon>
    </lineage>
</organism>
<dbReference type="InterPro" id="IPR050523">
    <property type="entry name" value="AKR_Detox_Biosynth"/>
</dbReference>
<proteinExistence type="predicted"/>
<keyword evidence="1" id="KW-0560">Oxidoreductase</keyword>
<evidence type="ECO:0000259" key="2">
    <source>
        <dbReference type="Pfam" id="PF00248"/>
    </source>
</evidence>
<dbReference type="GO" id="GO:0016491">
    <property type="term" value="F:oxidoreductase activity"/>
    <property type="evidence" value="ECO:0007669"/>
    <property type="project" value="UniProtKB-KW"/>
</dbReference>
<accession>X1CD10</accession>
<dbReference type="EMBL" id="BART01024890">
    <property type="protein sequence ID" value="GAG94158.1"/>
    <property type="molecule type" value="Genomic_DNA"/>
</dbReference>
<evidence type="ECO:0000256" key="1">
    <source>
        <dbReference type="ARBA" id="ARBA00023002"/>
    </source>
</evidence>
<sequence length="268" mass="31032">INKGLEGERVSDKWMKEKGTREDMVLATKLYGEMSENVNDRGLSRKHIHKALKGSLKRLQTDWVDIYFTHTFDAETPVEETMRTLTSLIEQGKIHYIGASNHPAWRIMEALWVSDKHGLERYELLQPAYNIAKRHTYEQDLEPLVKKYQLGVWAYSPLGGGFFTGRYGKEKLPETPRVEGVKRRYFKDRNFELLKTVKKIAKEKEISMVQLAISWVLHQESITAPIIGGNSIEQLEENVGALEVKLTKDELKRIDEASEWKTLDELSR</sequence>
<comment type="caution">
    <text evidence="3">The sequence shown here is derived from an EMBL/GenBank/DDBJ whole genome shotgun (WGS) entry which is preliminary data.</text>
</comment>
<protein>
    <recommendedName>
        <fullName evidence="2">NADP-dependent oxidoreductase domain-containing protein</fullName>
    </recommendedName>
</protein>
<dbReference type="SUPFAM" id="SSF51430">
    <property type="entry name" value="NAD(P)-linked oxidoreductase"/>
    <property type="match status" value="1"/>
</dbReference>
<dbReference type="AlphaFoldDB" id="X1CD10"/>
<name>X1CD10_9ZZZZ</name>